<evidence type="ECO:0000256" key="1">
    <source>
        <dbReference type="SAM" id="SignalP"/>
    </source>
</evidence>
<accession>A9P0S2</accession>
<dbReference type="AlphaFoldDB" id="A9P0S2"/>
<dbReference type="EMBL" id="EF087228">
    <property type="protein sequence ID" value="ABK26483.1"/>
    <property type="molecule type" value="mRNA"/>
</dbReference>
<protein>
    <submittedName>
        <fullName evidence="2">Uncharacterized protein</fullName>
    </submittedName>
</protein>
<organism evidence="2">
    <name type="scientific">Picea sitchensis</name>
    <name type="common">Sitka spruce</name>
    <name type="synonym">Pinus sitchensis</name>
    <dbReference type="NCBI Taxonomy" id="3332"/>
    <lineage>
        <taxon>Eukaryota</taxon>
        <taxon>Viridiplantae</taxon>
        <taxon>Streptophyta</taxon>
        <taxon>Embryophyta</taxon>
        <taxon>Tracheophyta</taxon>
        <taxon>Spermatophyta</taxon>
        <taxon>Pinopsida</taxon>
        <taxon>Pinidae</taxon>
        <taxon>Conifers I</taxon>
        <taxon>Pinales</taxon>
        <taxon>Pinaceae</taxon>
        <taxon>Picea</taxon>
    </lineage>
</organism>
<keyword evidence="1" id="KW-0732">Signal</keyword>
<proteinExistence type="evidence at transcript level"/>
<feature type="signal peptide" evidence="1">
    <location>
        <begin position="1"/>
        <end position="16"/>
    </location>
</feature>
<feature type="chain" id="PRO_5002741865" evidence="1">
    <location>
        <begin position="17"/>
        <end position="46"/>
    </location>
</feature>
<sequence>MLLFLWGLKLKQLLLSSTSYPRQNFPMRSLISLMDQQQIMEKSSLC</sequence>
<evidence type="ECO:0000313" key="2">
    <source>
        <dbReference type="EMBL" id="ABK26483.1"/>
    </source>
</evidence>
<reference evidence="2" key="1">
    <citation type="journal article" date="2008" name="BMC Genomics">
        <title>A conifer genomics resource of 200,000 spruce (Picea spp.) ESTs and 6,464 high-quality, sequence-finished full-length cDNAs for Sitka spruce (Picea sitchensis).</title>
        <authorList>
            <person name="Ralph S.G."/>
            <person name="Chun H.J."/>
            <person name="Kolosova N."/>
            <person name="Cooper D."/>
            <person name="Oddy C."/>
            <person name="Ritland C.E."/>
            <person name="Kirkpatrick R."/>
            <person name="Moore R."/>
            <person name="Barber S."/>
            <person name="Holt R.A."/>
            <person name="Jones S.J."/>
            <person name="Marra M.A."/>
            <person name="Douglas C.J."/>
            <person name="Ritland K."/>
            <person name="Bohlmann J."/>
        </authorList>
    </citation>
    <scope>NUCLEOTIDE SEQUENCE</scope>
    <source>
        <tissue evidence="2">Green portion of the leader tissue</tissue>
    </source>
</reference>
<name>A9P0S2_PICSI</name>